<proteinExistence type="predicted"/>
<evidence type="ECO:0000256" key="2">
    <source>
        <dbReference type="ARBA" id="ARBA00022741"/>
    </source>
</evidence>
<evidence type="ECO:0000256" key="3">
    <source>
        <dbReference type="ARBA" id="ARBA00022840"/>
    </source>
</evidence>
<dbReference type="InterPro" id="IPR052032">
    <property type="entry name" value="ATP-dep_AA_Ligase"/>
</dbReference>
<name>A0A450YJX4_9GAMM</name>
<keyword evidence="3" id="KW-0067">ATP-binding</keyword>
<evidence type="ECO:0000313" key="4">
    <source>
        <dbReference type="EMBL" id="VFK41831.1"/>
    </source>
</evidence>
<keyword evidence="2" id="KW-0547">Nucleotide-binding</keyword>
<dbReference type="Gene3D" id="3.30.470.20">
    <property type="entry name" value="ATP-grasp fold, B domain"/>
    <property type="match status" value="1"/>
</dbReference>
<evidence type="ECO:0000256" key="1">
    <source>
        <dbReference type="ARBA" id="ARBA00022598"/>
    </source>
</evidence>
<organism evidence="4">
    <name type="scientific">Candidatus Kentrum sp. TC</name>
    <dbReference type="NCBI Taxonomy" id="2126339"/>
    <lineage>
        <taxon>Bacteria</taxon>
        <taxon>Pseudomonadati</taxon>
        <taxon>Pseudomonadota</taxon>
        <taxon>Gammaproteobacteria</taxon>
        <taxon>Candidatus Kentrum</taxon>
    </lineage>
</organism>
<sequence length="384" mass="45409">MNYIITGENFTSHLLQELDGDFPLEILTEQELRESDISFHKEDKLFLPSQSSLDPVMERMDCPERPHAIEQLTDKYRCRSLMRAMFPDFEFRELELSELREDMFSPDRKYVIKPTKGFFGVGVRTIEKPGDIHAIEEEIRRDLEVNRGFFSDRIFSGERMIVEQFIEGDEYAIDMFYSEQGKPIIVNLAHHPLPKRREYDHVLYYTNHRIFREIYGQAESFFTRLNAILGVTSLPIHAEFRLEKGELAPIELNPFRYGGFGMADLSYWSFRQCPYLSFFHDDPYDWDSLWNEQRRKRNYAWILAYKGVGVDVDGIIIKDVHAKLRRFIGDSTLLHYQGLDYGTNPVFAIAYLAEQEEHRLRKWLDVEFLDFFDADPFGSEDRIP</sequence>
<dbReference type="EMBL" id="CAADFS010000011">
    <property type="protein sequence ID" value="VFK41831.1"/>
    <property type="molecule type" value="Genomic_DNA"/>
</dbReference>
<dbReference type="SUPFAM" id="SSF56059">
    <property type="entry name" value="Glutathione synthetase ATP-binding domain-like"/>
    <property type="match status" value="1"/>
</dbReference>
<keyword evidence="1" id="KW-0436">Ligase</keyword>
<dbReference type="GO" id="GO:0016874">
    <property type="term" value="F:ligase activity"/>
    <property type="evidence" value="ECO:0007669"/>
    <property type="project" value="UniProtKB-KW"/>
</dbReference>
<accession>A0A450YJX4</accession>
<dbReference type="PANTHER" id="PTHR43585">
    <property type="entry name" value="FUMIPYRROLE BIOSYNTHESIS PROTEIN C"/>
    <property type="match status" value="1"/>
</dbReference>
<protein>
    <submittedName>
        <fullName evidence="4">ATP-grasp domain-containing protein</fullName>
    </submittedName>
</protein>
<reference evidence="4" key="1">
    <citation type="submission" date="2019-02" db="EMBL/GenBank/DDBJ databases">
        <authorList>
            <person name="Gruber-Vodicka R. H."/>
            <person name="Seah K. B. B."/>
        </authorList>
    </citation>
    <scope>NUCLEOTIDE SEQUENCE</scope>
    <source>
        <strain evidence="4">BECK_BZ123</strain>
    </source>
</reference>
<dbReference type="AlphaFoldDB" id="A0A450YJX4"/>
<gene>
    <name evidence="4" type="ORF">BECKTC1821D_GA0114238_10114</name>
</gene>
<dbReference type="PANTHER" id="PTHR43585:SF2">
    <property type="entry name" value="ATP-GRASP ENZYME FSQD"/>
    <property type="match status" value="1"/>
</dbReference>
<dbReference type="GO" id="GO:0005524">
    <property type="term" value="F:ATP binding"/>
    <property type="evidence" value="ECO:0007669"/>
    <property type="project" value="UniProtKB-KW"/>
</dbReference>
<dbReference type="Pfam" id="PF13535">
    <property type="entry name" value="ATP-grasp_4"/>
    <property type="match status" value="1"/>
</dbReference>